<evidence type="ECO:0000256" key="5">
    <source>
        <dbReference type="ARBA" id="ARBA00022723"/>
    </source>
</evidence>
<dbReference type="InterPro" id="IPR045089">
    <property type="entry name" value="PGGT1B-like"/>
</dbReference>
<evidence type="ECO:0000256" key="1">
    <source>
        <dbReference type="ARBA" id="ARBA00001947"/>
    </source>
</evidence>
<dbReference type="PANTHER" id="PTHR11774:SF11">
    <property type="entry name" value="GERANYLGERANYL TRANSFERASE TYPE-2 SUBUNIT BETA"/>
    <property type="match status" value="1"/>
</dbReference>
<keyword evidence="10" id="KW-1133">Transmembrane helix</keyword>
<dbReference type="Proteomes" id="UP000195521">
    <property type="component" value="Unassembled WGS sequence"/>
</dbReference>
<evidence type="ECO:0000256" key="6">
    <source>
        <dbReference type="ARBA" id="ARBA00022737"/>
    </source>
</evidence>
<evidence type="ECO:0000256" key="7">
    <source>
        <dbReference type="ARBA" id="ARBA00022833"/>
    </source>
</evidence>
<dbReference type="GO" id="GO:0005968">
    <property type="term" value="C:Rab-protein geranylgeranyltransferase complex"/>
    <property type="evidence" value="ECO:0007669"/>
    <property type="project" value="TreeGrafter"/>
</dbReference>
<dbReference type="Gene3D" id="1.50.10.20">
    <property type="match status" value="1"/>
</dbReference>
<dbReference type="OMA" id="DVCYAWW"/>
<evidence type="ECO:0000256" key="4">
    <source>
        <dbReference type="ARBA" id="ARBA00022679"/>
    </source>
</evidence>
<dbReference type="OrthoDB" id="24893at2759"/>
<keyword evidence="3" id="KW-0637">Prenyltransferase</keyword>
<organism evidence="12 13">
    <name type="scientific">Plasmodium gonderi</name>
    <dbReference type="NCBI Taxonomy" id="77519"/>
    <lineage>
        <taxon>Eukaryota</taxon>
        <taxon>Sar</taxon>
        <taxon>Alveolata</taxon>
        <taxon>Apicomplexa</taxon>
        <taxon>Aconoidasida</taxon>
        <taxon>Haemosporida</taxon>
        <taxon>Plasmodiidae</taxon>
        <taxon>Plasmodium</taxon>
        <taxon>Plasmodium (Plasmodium)</taxon>
    </lineage>
</organism>
<dbReference type="RefSeq" id="XP_028546114.1">
    <property type="nucleotide sequence ID" value="XM_028690313.1"/>
</dbReference>
<evidence type="ECO:0000256" key="10">
    <source>
        <dbReference type="SAM" id="Phobius"/>
    </source>
</evidence>
<dbReference type="InterPro" id="IPR008930">
    <property type="entry name" value="Terpenoid_cyclase/PrenylTrfase"/>
</dbReference>
<evidence type="ECO:0000313" key="13">
    <source>
        <dbReference type="Proteomes" id="UP000195521"/>
    </source>
</evidence>
<keyword evidence="4 12" id="KW-0808">Transferase</keyword>
<keyword evidence="10" id="KW-0472">Membrane</keyword>
<dbReference type="AlphaFoldDB" id="A0A1Y1JPX3"/>
<feature type="domain" description="Prenyltransferase alpha-alpha toroid" evidence="11">
    <location>
        <begin position="133"/>
        <end position="509"/>
    </location>
</feature>
<feature type="domain" description="Prenyltransferase alpha-alpha toroid" evidence="11">
    <location>
        <begin position="4"/>
        <end position="75"/>
    </location>
</feature>
<comment type="similarity">
    <text evidence="2">Belongs to the protein prenyltransferase subunit beta family.</text>
</comment>
<dbReference type="EMBL" id="BDQF01000015">
    <property type="protein sequence ID" value="GAW83525.1"/>
    <property type="molecule type" value="Genomic_DNA"/>
</dbReference>
<feature type="transmembrane region" description="Helical" evidence="10">
    <location>
        <begin position="485"/>
        <end position="505"/>
    </location>
</feature>
<keyword evidence="13" id="KW-1185">Reference proteome</keyword>
<sequence length="547" mass="63864">MDLDLKLHENYFLNIIKEKLGNKYSENDVCSKYESIFLSGIFWVLSGLCMVKKNRMNLDEVLDKKIIDTLYKLVMQSLQKKKIKEKYIYKLKKEKYFLSNEDINRIVATSKCDPSYFNKNVSAMGNSSGGKIESENERISSNFFIEKSVHQIENINSRNESKTDNCNVVMSAVTEKMSNQKISSVESMNSKQTDSTQYVNKMEGKELKIIMNMTSLGKRKKKKFHLTGFSPCGKICLYEANVISTLSAIQILFLLNKISEDDISTNILLEIYNFLYFILDEEKGFYHFSLNSTRFHYDGDMRFMFCSLSVLYFINLLLKKRNIYMNLYNNNEKCAQWILTCFNLDGGFSNFPGSESHAGTTFCAINSLNMLRANSNGNYILDNVIVREKLIRWLCDRCDNLGINGRVGKEHDVCYAWWVLGSLVSLKTNLSELFNVNILINFILKCQDQQKGGFSRTENKDNYFKKKHFFNIYEKEMLSHQEVDLFHTFFALCALSLIYQNICYYKKKQRKKYKFFDDVVIPMHLESILNDMAKIHQFLAMPIHMTY</sequence>
<evidence type="ECO:0000313" key="12">
    <source>
        <dbReference type="EMBL" id="GAW83525.1"/>
    </source>
</evidence>
<protein>
    <recommendedName>
        <fullName evidence="8">Geranylgeranyl transferase type II subunit beta</fullName>
    </recommendedName>
    <alternativeName>
        <fullName evidence="9">Type II protein geranyl-geranyltransferase subunit beta</fullName>
    </alternativeName>
</protein>
<dbReference type="PANTHER" id="PTHR11774">
    <property type="entry name" value="GERANYLGERANYL TRANSFERASE TYPE BETA SUBUNIT"/>
    <property type="match status" value="1"/>
</dbReference>
<evidence type="ECO:0000256" key="2">
    <source>
        <dbReference type="ARBA" id="ARBA00010497"/>
    </source>
</evidence>
<accession>A0A1Y1JPX3</accession>
<evidence type="ECO:0000256" key="8">
    <source>
        <dbReference type="ARBA" id="ARBA00030816"/>
    </source>
</evidence>
<dbReference type="SUPFAM" id="SSF48239">
    <property type="entry name" value="Terpenoid cyclases/Protein prenyltransferases"/>
    <property type="match status" value="1"/>
</dbReference>
<name>A0A1Y1JPX3_PLAGO</name>
<evidence type="ECO:0000259" key="11">
    <source>
        <dbReference type="Pfam" id="PF00432"/>
    </source>
</evidence>
<evidence type="ECO:0000256" key="3">
    <source>
        <dbReference type="ARBA" id="ARBA00022602"/>
    </source>
</evidence>
<dbReference type="GO" id="GO:0004663">
    <property type="term" value="F:Rab geranylgeranyltransferase activity"/>
    <property type="evidence" value="ECO:0007669"/>
    <property type="project" value="TreeGrafter"/>
</dbReference>
<dbReference type="InterPro" id="IPR001330">
    <property type="entry name" value="Prenyltrans"/>
</dbReference>
<gene>
    <name evidence="12" type="ORF">PGO_143220</name>
</gene>
<evidence type="ECO:0000256" key="9">
    <source>
        <dbReference type="ARBA" id="ARBA00032766"/>
    </source>
</evidence>
<keyword evidence="6" id="KW-0677">Repeat</keyword>
<proteinExistence type="inferred from homology"/>
<keyword evidence="10" id="KW-0812">Transmembrane</keyword>
<dbReference type="GeneID" id="39750270"/>
<reference evidence="13" key="1">
    <citation type="submission" date="2017-04" db="EMBL/GenBank/DDBJ databases">
        <title>Plasmodium gonderi genome.</title>
        <authorList>
            <person name="Arisue N."/>
            <person name="Honma H."/>
            <person name="Kawai S."/>
            <person name="Tougan T."/>
            <person name="Tanabe K."/>
            <person name="Horii T."/>
        </authorList>
    </citation>
    <scope>NUCLEOTIDE SEQUENCE [LARGE SCALE GENOMIC DNA]</scope>
    <source>
        <strain evidence="13">ATCC 30045</strain>
    </source>
</reference>
<keyword evidence="5" id="KW-0479">Metal-binding</keyword>
<comment type="caution">
    <text evidence="12">The sequence shown here is derived from an EMBL/GenBank/DDBJ whole genome shotgun (WGS) entry which is preliminary data.</text>
</comment>
<dbReference type="GO" id="GO:0046872">
    <property type="term" value="F:metal ion binding"/>
    <property type="evidence" value="ECO:0007669"/>
    <property type="project" value="UniProtKB-KW"/>
</dbReference>
<keyword evidence="7" id="KW-0862">Zinc</keyword>
<dbReference type="Pfam" id="PF00432">
    <property type="entry name" value="Prenyltrans"/>
    <property type="match status" value="2"/>
</dbReference>
<comment type="cofactor">
    <cofactor evidence="1">
        <name>Zn(2+)</name>
        <dbReference type="ChEBI" id="CHEBI:29105"/>
    </cofactor>
</comment>